<protein>
    <recommendedName>
        <fullName evidence="1">DUF58 domain-containing protein</fullName>
    </recommendedName>
</protein>
<reference evidence="2" key="1">
    <citation type="submission" date="2018-05" db="EMBL/GenBank/DDBJ databases">
        <authorList>
            <person name="Lanie J.A."/>
            <person name="Ng W.-L."/>
            <person name="Kazmierczak K.M."/>
            <person name="Andrzejewski T.M."/>
            <person name="Davidsen T.M."/>
            <person name="Wayne K.J."/>
            <person name="Tettelin H."/>
            <person name="Glass J.I."/>
            <person name="Rusch D."/>
            <person name="Podicherti R."/>
            <person name="Tsui H.-C.T."/>
            <person name="Winkler M.E."/>
        </authorList>
    </citation>
    <scope>NUCLEOTIDE SEQUENCE</scope>
</reference>
<name>A0A381UVX4_9ZZZZ</name>
<dbReference type="Gene3D" id="3.40.50.410">
    <property type="entry name" value="von Willebrand factor, type A domain"/>
    <property type="match status" value="1"/>
</dbReference>
<dbReference type="PANTHER" id="PTHR33608">
    <property type="entry name" value="BLL2464 PROTEIN"/>
    <property type="match status" value="1"/>
</dbReference>
<dbReference type="CDD" id="cd00198">
    <property type="entry name" value="vWFA"/>
    <property type="match status" value="1"/>
</dbReference>
<accession>A0A381UVX4</accession>
<feature type="domain" description="DUF58" evidence="1">
    <location>
        <begin position="32"/>
        <end position="240"/>
    </location>
</feature>
<dbReference type="EMBL" id="UINC01007158">
    <property type="protein sequence ID" value="SVA31748.1"/>
    <property type="molecule type" value="Genomic_DNA"/>
</dbReference>
<dbReference type="PANTHER" id="PTHR33608:SF7">
    <property type="entry name" value="DUF58 DOMAIN-CONTAINING PROTEIN"/>
    <property type="match status" value="1"/>
</dbReference>
<dbReference type="AlphaFoldDB" id="A0A381UVX4"/>
<dbReference type="InterPro" id="IPR002881">
    <property type="entry name" value="DUF58"/>
</dbReference>
<gene>
    <name evidence="2" type="ORF">METZ01_LOCUS84602</name>
</gene>
<dbReference type="SUPFAM" id="SSF53300">
    <property type="entry name" value="vWA-like"/>
    <property type="match status" value="1"/>
</dbReference>
<sequence>MGQPLLARFPMEGSVSGHHRSPHRGSSVEFAEYRNYVPGDDIRRLDWRVFARTDRYYLKEFEAETNLRCYVVLDCSGSMGFAGEHGTRLDYAKRLAATLSYLIINQGDAAGLLHVTEKTATEIPPRRNASHLQVILDALGQARPTGVTRLVPMLHELAEKARRRALVVILSDCFCDGDELRDALQHLRFQKHDLALFHLLDPLELDFEFDRPVRFVDMEGSHSIVTEPATVRAEYQSQLKRFLDKLRDDCHEFNADYRRVTLNQPYGQVMADFLTERARHATRA</sequence>
<dbReference type="InterPro" id="IPR036465">
    <property type="entry name" value="vWFA_dom_sf"/>
</dbReference>
<proteinExistence type="predicted"/>
<organism evidence="2">
    <name type="scientific">marine metagenome</name>
    <dbReference type="NCBI Taxonomy" id="408172"/>
    <lineage>
        <taxon>unclassified sequences</taxon>
        <taxon>metagenomes</taxon>
        <taxon>ecological metagenomes</taxon>
    </lineage>
</organism>
<evidence type="ECO:0000259" key="1">
    <source>
        <dbReference type="Pfam" id="PF01882"/>
    </source>
</evidence>
<dbReference type="Pfam" id="PF01882">
    <property type="entry name" value="DUF58"/>
    <property type="match status" value="1"/>
</dbReference>
<evidence type="ECO:0000313" key="2">
    <source>
        <dbReference type="EMBL" id="SVA31748.1"/>
    </source>
</evidence>